<name>A0ACC0HKI1_9ERIC</name>
<evidence type="ECO:0000313" key="1">
    <source>
        <dbReference type="EMBL" id="KAI8013402.1"/>
    </source>
</evidence>
<reference evidence="1 2" key="1">
    <citation type="journal article" date="2022" name="Plant J.">
        <title>Chromosome-level genome of Camellia lanceoleosa provides a valuable resource for understanding genome evolution and self-incompatibility.</title>
        <authorList>
            <person name="Gong W."/>
            <person name="Xiao S."/>
            <person name="Wang L."/>
            <person name="Liao Z."/>
            <person name="Chang Y."/>
            <person name="Mo W."/>
            <person name="Hu G."/>
            <person name="Li W."/>
            <person name="Zhao G."/>
            <person name="Zhu H."/>
            <person name="Hu X."/>
            <person name="Ji K."/>
            <person name="Xiang X."/>
            <person name="Song Q."/>
            <person name="Yuan D."/>
            <person name="Jin S."/>
            <person name="Zhang L."/>
        </authorList>
    </citation>
    <scope>NUCLEOTIDE SEQUENCE [LARGE SCALE GENOMIC DNA]</scope>
    <source>
        <strain evidence="1">SQ_2022a</strain>
    </source>
</reference>
<organism evidence="1 2">
    <name type="scientific">Camellia lanceoleosa</name>
    <dbReference type="NCBI Taxonomy" id="1840588"/>
    <lineage>
        <taxon>Eukaryota</taxon>
        <taxon>Viridiplantae</taxon>
        <taxon>Streptophyta</taxon>
        <taxon>Embryophyta</taxon>
        <taxon>Tracheophyta</taxon>
        <taxon>Spermatophyta</taxon>
        <taxon>Magnoliopsida</taxon>
        <taxon>eudicotyledons</taxon>
        <taxon>Gunneridae</taxon>
        <taxon>Pentapetalae</taxon>
        <taxon>asterids</taxon>
        <taxon>Ericales</taxon>
        <taxon>Theaceae</taxon>
        <taxon>Camellia</taxon>
    </lineage>
</organism>
<sequence length="578" mass="64816">MASSSSAPFVVVEHTTSEQCFTNLCYCCPDDLNQFAVSPRRGPPWPFTIIQKKKKKLYLALLNGKNSTEDEKVAKGHISLNPEHCKSLDVSFGDTILLQVFAPPSNGVDVNVLRIMVELLPESSTPTQMIMASTVGREFIKTFYHQVFTEYHRVLFAYKGSSYACSVVEISLGENEESESRRSPKQGMIRKRTKVIVEVPPQSLGTLIHGAETFKNIFREGFNMESLEEDLISLGIGGMTSKFAQILQSAFGSRMVPPSLAKRLNLKHVRGMLLYGPPGSGKTLIARSICKLLNTKEPLIINGPDVLNAFQGVSEGKIRSLFKAANEDENRYGAKSDLHVIIFDEIDSIAKKRGVAMGQYHMDDRLVNQLLTMIDGMKVLNNIFIIATTNRKELIDEALLREGRIELHVKLEYPDERGRLQILDINTRNMRQAFVLDEDVNLQDIACMTDGCSGSALASLVTRAHSYAVVQAGERGLMKPVKKDVKVTMNHFLRAIEDIKSRLQESGLEPSSFRMEKEEMILQQFSSSNLTEVLHIQQDIARLKKDSAYFQATLASYKEDTVKLEKELETLRCALDHM</sequence>
<dbReference type="Proteomes" id="UP001060215">
    <property type="component" value="Chromosome 4"/>
</dbReference>
<protein>
    <submittedName>
        <fullName evidence="1">Vesicle-fusing ATPase</fullName>
    </submittedName>
</protein>
<comment type="caution">
    <text evidence="1">The sequence shown here is derived from an EMBL/GenBank/DDBJ whole genome shotgun (WGS) entry which is preliminary data.</text>
</comment>
<dbReference type="EMBL" id="CM045761">
    <property type="protein sequence ID" value="KAI8013402.1"/>
    <property type="molecule type" value="Genomic_DNA"/>
</dbReference>
<keyword evidence="2" id="KW-1185">Reference proteome</keyword>
<proteinExistence type="predicted"/>
<accession>A0ACC0HKI1</accession>
<evidence type="ECO:0000313" key="2">
    <source>
        <dbReference type="Proteomes" id="UP001060215"/>
    </source>
</evidence>
<gene>
    <name evidence="1" type="ORF">LOK49_LG05G03177</name>
</gene>